<dbReference type="EMBL" id="JAURUO010000017">
    <property type="protein sequence ID" value="MDP9729585.1"/>
    <property type="molecule type" value="Genomic_DNA"/>
</dbReference>
<organism evidence="2 3">
    <name type="scientific">Alicyclobacillus tolerans</name>
    <dbReference type="NCBI Taxonomy" id="90970"/>
    <lineage>
        <taxon>Bacteria</taxon>
        <taxon>Bacillati</taxon>
        <taxon>Bacillota</taxon>
        <taxon>Bacilli</taxon>
        <taxon>Bacillales</taxon>
        <taxon>Alicyclobacillaceae</taxon>
        <taxon>Alicyclobacillus</taxon>
    </lineage>
</organism>
<keyword evidence="1" id="KW-1133">Transmembrane helix</keyword>
<protein>
    <recommendedName>
        <fullName evidence="4">DUF1772 domain-containing protein</fullName>
    </recommendedName>
</protein>
<dbReference type="Proteomes" id="UP001229209">
    <property type="component" value="Unassembled WGS sequence"/>
</dbReference>
<evidence type="ECO:0000313" key="2">
    <source>
        <dbReference type="EMBL" id="MDP9729585.1"/>
    </source>
</evidence>
<evidence type="ECO:0008006" key="4">
    <source>
        <dbReference type="Google" id="ProtNLM"/>
    </source>
</evidence>
<feature type="transmembrane region" description="Helical" evidence="1">
    <location>
        <begin position="54"/>
        <end position="76"/>
    </location>
</feature>
<comment type="caution">
    <text evidence="2">The sequence shown here is derived from an EMBL/GenBank/DDBJ whole genome shotgun (WGS) entry which is preliminary data.</text>
</comment>
<keyword evidence="3" id="KW-1185">Reference proteome</keyword>
<name>A0ABT9LZ74_9BACL</name>
<keyword evidence="1" id="KW-0472">Membrane</keyword>
<accession>A0ABT9LZ74</accession>
<evidence type="ECO:0000313" key="3">
    <source>
        <dbReference type="Proteomes" id="UP001229209"/>
    </source>
</evidence>
<feature type="transmembrane region" description="Helical" evidence="1">
    <location>
        <begin position="83"/>
        <end position="103"/>
    </location>
</feature>
<reference evidence="2 3" key="1">
    <citation type="submission" date="2023-07" db="EMBL/GenBank/DDBJ databases">
        <title>Genomic Encyclopedia of Type Strains, Phase IV (KMG-IV): sequencing the most valuable type-strain genomes for metagenomic binning, comparative biology and taxonomic classification.</title>
        <authorList>
            <person name="Goeker M."/>
        </authorList>
    </citation>
    <scope>NUCLEOTIDE SEQUENCE [LARGE SCALE GENOMIC DNA]</scope>
    <source>
        <strain evidence="2 3">DSM 25924</strain>
    </source>
</reference>
<evidence type="ECO:0000256" key="1">
    <source>
        <dbReference type="SAM" id="Phobius"/>
    </source>
</evidence>
<keyword evidence="1" id="KW-0812">Transmembrane</keyword>
<proteinExistence type="predicted"/>
<gene>
    <name evidence="2" type="ORF">J2S04_002559</name>
</gene>
<sequence length="152" mass="17904">MINNGSVLLLLTTLVLAFYNVGTIWAHEIDIFRTWKLLDPNTFRRVQTIHWNKLTYWVFIPVGLSFLTSIMLIWYHPLGTPSWAIWGNLILQLLSHALTALMWGPWQAKLSRDELGPRSPYLRKILKTHWIRTTLINTHAFVLFIWLIKIIK</sequence>
<feature type="transmembrane region" description="Helical" evidence="1">
    <location>
        <begin position="129"/>
        <end position="148"/>
    </location>
</feature>